<dbReference type="Proteomes" id="UP001157126">
    <property type="component" value="Unassembled WGS sequence"/>
</dbReference>
<dbReference type="RefSeq" id="WP_284303630.1">
    <property type="nucleotide sequence ID" value="NZ_BSUO01000001.1"/>
</dbReference>
<evidence type="ECO:0000313" key="2">
    <source>
        <dbReference type="Proteomes" id="UP001157126"/>
    </source>
</evidence>
<gene>
    <name evidence="1" type="ORF">GCM10025883_18650</name>
</gene>
<comment type="caution">
    <text evidence="1">The sequence shown here is derived from an EMBL/GenBank/DDBJ whole genome shotgun (WGS) entry which is preliminary data.</text>
</comment>
<organism evidence="1 2">
    <name type="scientific">Mobilicoccus caccae</name>
    <dbReference type="NCBI Taxonomy" id="1859295"/>
    <lineage>
        <taxon>Bacteria</taxon>
        <taxon>Bacillati</taxon>
        <taxon>Actinomycetota</taxon>
        <taxon>Actinomycetes</taxon>
        <taxon>Micrococcales</taxon>
        <taxon>Dermatophilaceae</taxon>
        <taxon>Mobilicoccus</taxon>
    </lineage>
</organism>
<keyword evidence="2" id="KW-1185">Reference proteome</keyword>
<sequence length="72" mass="7537">MIVDCGTCPVAGWACADCAVRVLLEVPVGGLRLDPVERRAVDVFVGAGLLRAEDASELTAEVEPWEGVRVAG</sequence>
<name>A0ABQ6IPK2_9MICO</name>
<reference evidence="2" key="1">
    <citation type="journal article" date="2019" name="Int. J. Syst. Evol. Microbiol.">
        <title>The Global Catalogue of Microorganisms (GCM) 10K type strain sequencing project: providing services to taxonomists for standard genome sequencing and annotation.</title>
        <authorList>
            <consortium name="The Broad Institute Genomics Platform"/>
            <consortium name="The Broad Institute Genome Sequencing Center for Infectious Disease"/>
            <person name="Wu L."/>
            <person name="Ma J."/>
        </authorList>
    </citation>
    <scope>NUCLEOTIDE SEQUENCE [LARGE SCALE GENOMIC DNA]</scope>
    <source>
        <strain evidence="2">NBRC 113072</strain>
    </source>
</reference>
<evidence type="ECO:0000313" key="1">
    <source>
        <dbReference type="EMBL" id="GMA39820.1"/>
    </source>
</evidence>
<proteinExistence type="predicted"/>
<accession>A0ABQ6IPK2</accession>
<dbReference type="EMBL" id="BSUO01000001">
    <property type="protein sequence ID" value="GMA39820.1"/>
    <property type="molecule type" value="Genomic_DNA"/>
</dbReference>
<protein>
    <submittedName>
        <fullName evidence="1">Uncharacterized protein</fullName>
    </submittedName>
</protein>